<comment type="caution">
    <text evidence="2">The sequence shown here is derived from an EMBL/GenBank/DDBJ whole genome shotgun (WGS) entry which is preliminary data.</text>
</comment>
<gene>
    <name evidence="2" type="ORF">S12H4_11289</name>
</gene>
<protein>
    <recommendedName>
        <fullName evidence="1">Glycosyl transferase family 1 domain-containing protein</fullName>
    </recommendedName>
</protein>
<dbReference type="PANTHER" id="PTHR12526">
    <property type="entry name" value="GLYCOSYLTRANSFERASE"/>
    <property type="match status" value="1"/>
</dbReference>
<reference evidence="2" key="1">
    <citation type="journal article" date="2014" name="Front. Microbiol.">
        <title>High frequency of phylogenetically diverse reductive dehalogenase-homologous genes in deep subseafloor sedimentary metagenomes.</title>
        <authorList>
            <person name="Kawai M."/>
            <person name="Futagami T."/>
            <person name="Toyoda A."/>
            <person name="Takaki Y."/>
            <person name="Nishi S."/>
            <person name="Hori S."/>
            <person name="Arai W."/>
            <person name="Tsubouchi T."/>
            <person name="Morono Y."/>
            <person name="Uchiyama I."/>
            <person name="Ito T."/>
            <person name="Fujiyama A."/>
            <person name="Inagaki F."/>
            <person name="Takami H."/>
        </authorList>
    </citation>
    <scope>NUCLEOTIDE SEQUENCE</scope>
    <source>
        <strain evidence="2">Expedition CK06-06</strain>
    </source>
</reference>
<accession>X1S1J6</accession>
<dbReference type="SUPFAM" id="SSF53756">
    <property type="entry name" value="UDP-Glycosyltransferase/glycogen phosphorylase"/>
    <property type="match status" value="1"/>
</dbReference>
<dbReference type="AlphaFoldDB" id="X1S1J6"/>
<dbReference type="InterPro" id="IPR001296">
    <property type="entry name" value="Glyco_trans_1"/>
</dbReference>
<dbReference type="Gene3D" id="3.40.50.2000">
    <property type="entry name" value="Glycogen Phosphorylase B"/>
    <property type="match status" value="2"/>
</dbReference>
<evidence type="ECO:0000259" key="1">
    <source>
        <dbReference type="Pfam" id="PF00534"/>
    </source>
</evidence>
<name>X1S1J6_9ZZZZ</name>
<evidence type="ECO:0000313" key="2">
    <source>
        <dbReference type="EMBL" id="GAI69320.1"/>
    </source>
</evidence>
<feature type="non-terminal residue" evidence="2">
    <location>
        <position position="1"/>
    </location>
</feature>
<sequence>VNFYFVNSKSLHNFVSNYVIRKNKIYIIENGIDFNDFVPSKTKEEIRKELNLSNLPILCTVANFKTQKDYPTIIKAISLIKNEFDFIYLVVGKGLRFEDQGDIIKQLVNHYNLTNIKFLGFRNDIANILSVTNIWVNSTLFEGQSNSLLEAMAMRLPIITTNIEANREIVRHNKEAILIPVRSPSILANSVKLLLNDNIFAETLAKNAFLRVKSKYNQQDKLNKLKNIYDQIYRQKNFPI</sequence>
<dbReference type="PANTHER" id="PTHR12526:SF630">
    <property type="entry name" value="GLYCOSYLTRANSFERASE"/>
    <property type="match status" value="1"/>
</dbReference>
<feature type="domain" description="Glycosyl transferase family 1" evidence="1">
    <location>
        <begin position="43"/>
        <end position="208"/>
    </location>
</feature>
<proteinExistence type="predicted"/>
<dbReference type="Pfam" id="PF00534">
    <property type="entry name" value="Glycos_transf_1"/>
    <property type="match status" value="1"/>
</dbReference>
<dbReference type="EMBL" id="BARW01005031">
    <property type="protein sequence ID" value="GAI69320.1"/>
    <property type="molecule type" value="Genomic_DNA"/>
</dbReference>
<organism evidence="2">
    <name type="scientific">marine sediment metagenome</name>
    <dbReference type="NCBI Taxonomy" id="412755"/>
    <lineage>
        <taxon>unclassified sequences</taxon>
        <taxon>metagenomes</taxon>
        <taxon>ecological metagenomes</taxon>
    </lineage>
</organism>